<keyword evidence="1" id="KW-0812">Transmembrane</keyword>
<accession>A0A4Q7ZHB3</accession>
<comment type="caution">
    <text evidence="2">The sequence shown here is derived from an EMBL/GenBank/DDBJ whole genome shotgun (WGS) entry which is preliminary data.</text>
</comment>
<organism evidence="2 3">
    <name type="scientific">Krasilnikovia cinnamomea</name>
    <dbReference type="NCBI Taxonomy" id="349313"/>
    <lineage>
        <taxon>Bacteria</taxon>
        <taxon>Bacillati</taxon>
        <taxon>Actinomycetota</taxon>
        <taxon>Actinomycetes</taxon>
        <taxon>Micromonosporales</taxon>
        <taxon>Micromonosporaceae</taxon>
        <taxon>Krasilnikovia</taxon>
    </lineage>
</organism>
<feature type="transmembrane region" description="Helical" evidence="1">
    <location>
        <begin position="58"/>
        <end position="79"/>
    </location>
</feature>
<dbReference type="Proteomes" id="UP000292564">
    <property type="component" value="Unassembled WGS sequence"/>
</dbReference>
<dbReference type="EMBL" id="SHKY01000001">
    <property type="protein sequence ID" value="RZU50220.1"/>
    <property type="molecule type" value="Genomic_DNA"/>
</dbReference>
<evidence type="ECO:0000313" key="3">
    <source>
        <dbReference type="Proteomes" id="UP000292564"/>
    </source>
</evidence>
<gene>
    <name evidence="2" type="ORF">EV385_1986</name>
</gene>
<evidence type="ECO:0000313" key="2">
    <source>
        <dbReference type="EMBL" id="RZU50220.1"/>
    </source>
</evidence>
<name>A0A4Q7ZHB3_9ACTN</name>
<evidence type="ECO:0000256" key="1">
    <source>
        <dbReference type="SAM" id="Phobius"/>
    </source>
</evidence>
<sequence>MEGMATEPEQVEAPARDAVLFRSSPARTFVTLFAALTLTYVVAALVLDAVAGGDRDPWWSTLAQGAVIAVLVAGGYTVCARAALTTWVRISAGGMELAAQGSDPVLLAWDDIAAVSVRRSGLRTVLDVTPVDLDRVHPVAGEGPGGPTLRDGPEGATFTADLTQVWPGPRALRRELDRRLVGQPQAS</sequence>
<reference evidence="2 3" key="1">
    <citation type="submission" date="2019-02" db="EMBL/GenBank/DDBJ databases">
        <title>Sequencing the genomes of 1000 actinobacteria strains.</title>
        <authorList>
            <person name="Klenk H.-P."/>
        </authorList>
    </citation>
    <scope>NUCLEOTIDE SEQUENCE [LARGE SCALE GENOMIC DNA]</scope>
    <source>
        <strain evidence="2 3">DSM 45162</strain>
    </source>
</reference>
<keyword evidence="3" id="KW-1185">Reference proteome</keyword>
<protein>
    <submittedName>
        <fullName evidence="2">Uncharacterized protein</fullName>
    </submittedName>
</protein>
<proteinExistence type="predicted"/>
<dbReference type="AlphaFoldDB" id="A0A4Q7ZHB3"/>
<keyword evidence="1" id="KW-1133">Transmembrane helix</keyword>
<feature type="transmembrane region" description="Helical" evidence="1">
    <location>
        <begin position="29"/>
        <end position="52"/>
    </location>
</feature>
<keyword evidence="1" id="KW-0472">Membrane</keyword>